<keyword evidence="2" id="KW-0732">Signal</keyword>
<proteinExistence type="predicted"/>
<accession>A0A6J4MAG8</accession>
<feature type="region of interest" description="Disordered" evidence="1">
    <location>
        <begin position="95"/>
        <end position="119"/>
    </location>
</feature>
<sequence>MPVSTPAARRAALAVLAAVAAAGCRDATGLRPVSATVAGHRYAMLVLNGDTLPVEQAPPPGSGGRFSIIADTLTFLTDGTFREVFITVYTPLDGRPPTTTRGGPSPGQYTQSGDTVTMRYDPTTPAIATRGRLVGGTLTMGPANFANVYRQLR</sequence>
<name>A0A6J4MAG8_9BACT</name>
<organism evidence="3">
    <name type="scientific">uncultured Gemmatimonadaceae bacterium</name>
    <dbReference type="NCBI Taxonomy" id="246130"/>
    <lineage>
        <taxon>Bacteria</taxon>
        <taxon>Pseudomonadati</taxon>
        <taxon>Gemmatimonadota</taxon>
        <taxon>Gemmatimonadia</taxon>
        <taxon>Gemmatimonadales</taxon>
        <taxon>Gemmatimonadaceae</taxon>
        <taxon>environmental samples</taxon>
    </lineage>
</organism>
<feature type="signal peptide" evidence="2">
    <location>
        <begin position="1"/>
        <end position="22"/>
    </location>
</feature>
<dbReference type="AlphaFoldDB" id="A0A6J4MAG8"/>
<evidence type="ECO:0000313" key="3">
    <source>
        <dbReference type="EMBL" id="CAA9352650.1"/>
    </source>
</evidence>
<dbReference type="EMBL" id="CADCTX010000818">
    <property type="protein sequence ID" value="CAA9352650.1"/>
    <property type="molecule type" value="Genomic_DNA"/>
</dbReference>
<evidence type="ECO:0000256" key="2">
    <source>
        <dbReference type="SAM" id="SignalP"/>
    </source>
</evidence>
<evidence type="ECO:0000256" key="1">
    <source>
        <dbReference type="SAM" id="MobiDB-lite"/>
    </source>
</evidence>
<protein>
    <submittedName>
        <fullName evidence="3">Uncharacterized protein</fullName>
    </submittedName>
</protein>
<feature type="compositionally biased region" description="Low complexity" evidence="1">
    <location>
        <begin position="95"/>
        <end position="107"/>
    </location>
</feature>
<gene>
    <name evidence="3" type="ORF">AVDCRST_MAG40-2985</name>
</gene>
<reference evidence="3" key="1">
    <citation type="submission" date="2020-02" db="EMBL/GenBank/DDBJ databases">
        <authorList>
            <person name="Meier V. D."/>
        </authorList>
    </citation>
    <scope>NUCLEOTIDE SEQUENCE</scope>
    <source>
        <strain evidence="3">AVDCRST_MAG40</strain>
    </source>
</reference>
<feature type="chain" id="PRO_5026874990" evidence="2">
    <location>
        <begin position="23"/>
        <end position="153"/>
    </location>
</feature>